<name>A0A931FD86_9ACTN</name>
<dbReference type="SUPFAM" id="SSF53335">
    <property type="entry name" value="S-adenosyl-L-methionine-dependent methyltransferases"/>
    <property type="match status" value="1"/>
</dbReference>
<dbReference type="Gene3D" id="3.40.50.150">
    <property type="entry name" value="Vaccinia Virus protein VP39"/>
    <property type="match status" value="1"/>
</dbReference>
<organism evidence="1 2">
    <name type="scientific">Streptacidiphilus fuscans</name>
    <dbReference type="NCBI Taxonomy" id="2789292"/>
    <lineage>
        <taxon>Bacteria</taxon>
        <taxon>Bacillati</taxon>
        <taxon>Actinomycetota</taxon>
        <taxon>Actinomycetes</taxon>
        <taxon>Kitasatosporales</taxon>
        <taxon>Streptomycetaceae</taxon>
        <taxon>Streptacidiphilus</taxon>
    </lineage>
</organism>
<gene>
    <name evidence="1" type="ORF">I2501_14850</name>
</gene>
<keyword evidence="2" id="KW-1185">Reference proteome</keyword>
<protein>
    <submittedName>
        <fullName evidence="1">SAM-dependent methyltransferase</fullName>
    </submittedName>
</protein>
<dbReference type="GO" id="GO:0008168">
    <property type="term" value="F:methyltransferase activity"/>
    <property type="evidence" value="ECO:0007669"/>
    <property type="project" value="UniProtKB-KW"/>
</dbReference>
<dbReference type="EMBL" id="JADPRT010000005">
    <property type="protein sequence ID" value="MBF9069303.1"/>
    <property type="molecule type" value="Genomic_DNA"/>
</dbReference>
<dbReference type="Pfam" id="PF04672">
    <property type="entry name" value="Methyltransf_19"/>
    <property type="match status" value="1"/>
</dbReference>
<evidence type="ECO:0000313" key="1">
    <source>
        <dbReference type="EMBL" id="MBF9069303.1"/>
    </source>
</evidence>
<comment type="caution">
    <text evidence="1">The sequence shown here is derived from an EMBL/GenBank/DDBJ whole genome shotgun (WGS) entry which is preliminary data.</text>
</comment>
<keyword evidence="1" id="KW-0489">Methyltransferase</keyword>
<dbReference type="InterPro" id="IPR029063">
    <property type="entry name" value="SAM-dependent_MTases_sf"/>
</dbReference>
<reference evidence="1" key="1">
    <citation type="submission" date="2020-11" db="EMBL/GenBank/DDBJ databases">
        <title>Isolation and identification of active actinomycetes.</title>
        <authorList>
            <person name="Yu B."/>
        </authorList>
    </citation>
    <scope>NUCLEOTIDE SEQUENCE</scope>
    <source>
        <strain evidence="1">NEAU-YB345</strain>
    </source>
</reference>
<evidence type="ECO:0000313" key="2">
    <source>
        <dbReference type="Proteomes" id="UP000657385"/>
    </source>
</evidence>
<dbReference type="CDD" id="cd02440">
    <property type="entry name" value="AdoMet_MTases"/>
    <property type="match status" value="1"/>
</dbReference>
<dbReference type="AlphaFoldDB" id="A0A931FD86"/>
<dbReference type="InterPro" id="IPR006764">
    <property type="entry name" value="SAM_dep_MeTrfase_SAV2177_type"/>
</dbReference>
<sequence length="338" mass="37196">MAPVWSVAPTCGNPVPERCAKRARSRTPKAKLTHSHALWFSWVGSVATGGQRVESPKVEAWSLPSQQDSEHESRPKVDLRTDVAHSSRVYDYLLGGKTNFAADREAGDRILAEWPEARDSARGARTVMHRMVRRLAETHGIRQFLDIGTGIPTTPNVHEIVQSVDPSSRVVYVDNDPIVLAHARALLASTPEGRTAYVEGDLREPDAILAEVERRGTLDFTQPVALTLINLVHFYSDDAVQDLVPRLLSALAPGSFLALTAGTADAAPKRAEIASRRYTEAGIENHLRTRAQVERFFTGLELDEPGVALINHWHPELDDEPVLPDDETMAYAGLGRKA</sequence>
<dbReference type="Proteomes" id="UP000657385">
    <property type="component" value="Unassembled WGS sequence"/>
</dbReference>
<proteinExistence type="predicted"/>
<keyword evidence="1" id="KW-0808">Transferase</keyword>
<accession>A0A931FD86</accession>
<dbReference type="GO" id="GO:0032259">
    <property type="term" value="P:methylation"/>
    <property type="evidence" value="ECO:0007669"/>
    <property type="project" value="UniProtKB-KW"/>
</dbReference>